<accession>D4XTW9</accession>
<proteinExistence type="predicted"/>
<keyword evidence="1" id="KW-0732">Signal</keyword>
<feature type="signal peptide" evidence="1">
    <location>
        <begin position="1"/>
        <end position="20"/>
    </location>
</feature>
<dbReference type="HOGENOM" id="CLU_058180_0_0_6"/>
<feature type="chain" id="PRO_5003067790" description="RND transporter" evidence="1">
    <location>
        <begin position="21"/>
        <end position="327"/>
    </location>
</feature>
<reference evidence="3" key="1">
    <citation type="submission" date="2010-03" db="EMBL/GenBank/DDBJ databases">
        <title>Complete sequence of Mobiluncus curtisii ATCC 43063.</title>
        <authorList>
            <person name="Muzny D."/>
            <person name="Qin X."/>
            <person name="Deng J."/>
            <person name="Jiang H."/>
            <person name="Liu Y."/>
            <person name="Qu J."/>
            <person name="Song X.-Z."/>
            <person name="Zhang L."/>
            <person name="Thornton R."/>
            <person name="Coyle M."/>
            <person name="Francisco L."/>
            <person name="Jackson L."/>
            <person name="Javaid M."/>
            <person name="Korchina V."/>
            <person name="Kovar C."/>
            <person name="Mata R."/>
            <person name="Mathew T."/>
            <person name="Ngo R."/>
            <person name="Nguyen L."/>
            <person name="Nguyen N."/>
            <person name="Okwuonu G."/>
            <person name="Ongeri F."/>
            <person name="Pham C."/>
            <person name="Simmons D."/>
            <person name="Wilczek-Boney K."/>
            <person name="Hale W."/>
            <person name="Jakkamsetti A."/>
            <person name="Pham P."/>
            <person name="Ruth R."/>
            <person name="San Lucas F."/>
            <person name="Warren J."/>
            <person name="Zhang J."/>
            <person name="Zhao Z."/>
            <person name="Zhou C."/>
            <person name="Zhu D."/>
            <person name="Lee S."/>
            <person name="Bess C."/>
            <person name="Blankenburg K."/>
            <person name="Forbes L."/>
            <person name="Fu Q."/>
            <person name="Gubbala S."/>
            <person name="Hirani K."/>
            <person name="Jayaseelan J.C."/>
            <person name="Lara F."/>
            <person name="Munidasa M."/>
            <person name="Palculict T."/>
            <person name="Patil S."/>
            <person name="Pu L.-L."/>
            <person name="Saada N."/>
            <person name="Tang L."/>
            <person name="Weissenberger G."/>
            <person name="Zhu Y."/>
            <person name="Hemphill L."/>
            <person name="Shang Y."/>
            <person name="Youmans B."/>
            <person name="Ayvaz T."/>
            <person name="Ross M."/>
            <person name="Santibanez J."/>
            <person name="Aqrawi P."/>
            <person name="Gross S."/>
            <person name="Joshi V."/>
            <person name="Fowler G."/>
            <person name="Nazareth L."/>
            <person name="Reid J."/>
            <person name="Worley K."/>
            <person name="Petrosino J."/>
            <person name="Highlander S."/>
            <person name="Gibbs R."/>
            <person name="Gibbs R."/>
        </authorList>
    </citation>
    <scope>NUCLEOTIDE SEQUENCE [LARGE SCALE GENOMIC DNA]</scope>
    <source>
        <strain evidence="3">ATCC 19194</strain>
    </source>
</reference>
<dbReference type="AlphaFoldDB" id="D4XTW9"/>
<gene>
    <name evidence="2" type="ORF">HMP0015_3161</name>
</gene>
<dbReference type="InterPro" id="IPR045758">
    <property type="entry name" value="AdeT1/2"/>
</dbReference>
<dbReference type="Gene3D" id="3.40.190.170">
    <property type="entry name" value="Bacterial extracellular solute-binding protein, family 7"/>
    <property type="match status" value="1"/>
</dbReference>
<evidence type="ECO:0000313" key="3">
    <source>
        <dbReference type="Proteomes" id="UP000003085"/>
    </source>
</evidence>
<protein>
    <recommendedName>
        <fullName evidence="4">RND transporter</fullName>
    </recommendedName>
</protein>
<evidence type="ECO:0000313" key="2">
    <source>
        <dbReference type="EMBL" id="EFF81396.1"/>
    </source>
</evidence>
<dbReference type="Pfam" id="PF19582">
    <property type="entry name" value="AdeT1_2"/>
    <property type="match status" value="1"/>
</dbReference>
<name>D4XTW9_ACIHA</name>
<organism evidence="2 3">
    <name type="scientific">Acinetobacter haemolyticus ATCC 19194</name>
    <dbReference type="NCBI Taxonomy" id="707232"/>
    <lineage>
        <taxon>Bacteria</taxon>
        <taxon>Pseudomonadati</taxon>
        <taxon>Pseudomonadota</taxon>
        <taxon>Gammaproteobacteria</taxon>
        <taxon>Moraxellales</taxon>
        <taxon>Moraxellaceae</taxon>
        <taxon>Acinetobacter</taxon>
    </lineage>
</organism>
<dbReference type="InterPro" id="IPR038404">
    <property type="entry name" value="TRAP_DctP_sf"/>
</dbReference>
<dbReference type="EMBL" id="ADMT01000231">
    <property type="protein sequence ID" value="EFF81396.1"/>
    <property type="molecule type" value="Genomic_DNA"/>
</dbReference>
<evidence type="ECO:0000256" key="1">
    <source>
        <dbReference type="SAM" id="SignalP"/>
    </source>
</evidence>
<evidence type="ECO:0008006" key="4">
    <source>
        <dbReference type="Google" id="ProtNLM"/>
    </source>
</evidence>
<sequence>MMKKIMCSMLLGLMATISWAGEQTWCVFDPLSTQGDISRRLQDVRVHAMQSQVQLKFKTFKNEQEAIKAFDQKECSGLVASNFNTYRYNRFMGSTAAIGLIPNNRTARVFLQLFTNPNVEKRMREAEYEAVGMIPVGTVYMIMNTQRINKVSQLRNKSIGILVDNPPQLALAQSVGAKPTYVDFSNAIDLFKQKKMDILASPAYGILPYNLKQEFGESTQVVNFPIAYFAVNIVIRPQAYPTGFGHTIRAWFAKNSHVLAAQAMQWENHLPAYYWADISSYEKQGYDALVTRIRNRYVASGYYDAYLVELIRRLRCLDDPKYIECRK</sequence>
<comment type="caution">
    <text evidence="2">The sequence shown here is derived from an EMBL/GenBank/DDBJ whole genome shotgun (WGS) entry which is preliminary data.</text>
</comment>
<dbReference type="Proteomes" id="UP000003085">
    <property type="component" value="Unassembled WGS sequence"/>
</dbReference>